<name>A0A3G2R3C5_9FIRM</name>
<keyword evidence="2" id="KW-1185">Reference proteome</keyword>
<gene>
    <name evidence="1" type="ORF">D2962_02520</name>
</gene>
<dbReference type="AlphaFoldDB" id="A0A3G2R3C5"/>
<evidence type="ECO:0000313" key="1">
    <source>
        <dbReference type="EMBL" id="AYO29628.1"/>
    </source>
</evidence>
<dbReference type="Proteomes" id="UP000280960">
    <property type="component" value="Chromosome"/>
</dbReference>
<dbReference type="KEGG" id="bacg:D2962_02520"/>
<organism evidence="1 2">
    <name type="scientific">Biomaibacter acetigenes</name>
    <dbReference type="NCBI Taxonomy" id="2316383"/>
    <lineage>
        <taxon>Bacteria</taxon>
        <taxon>Bacillati</taxon>
        <taxon>Bacillota</taxon>
        <taxon>Clostridia</taxon>
        <taxon>Thermosediminibacterales</taxon>
        <taxon>Tepidanaerobacteraceae</taxon>
        <taxon>Biomaibacter</taxon>
    </lineage>
</organism>
<sequence>MLRGLIKADQYHRFIIHPKKYPHKKQKTVIPALPMSGNVLFKMAAEAPAIPQASICHIVQGPWPKKKFDTSAAVAPTTKPALQPMTEPATMIIKVAAWMFGSAAKAMRPMAATVPRTAVRATSLEET</sequence>
<evidence type="ECO:0000313" key="2">
    <source>
        <dbReference type="Proteomes" id="UP000280960"/>
    </source>
</evidence>
<dbReference type="EMBL" id="CP033169">
    <property type="protein sequence ID" value="AYO29628.1"/>
    <property type="molecule type" value="Genomic_DNA"/>
</dbReference>
<protein>
    <submittedName>
        <fullName evidence="1">Uncharacterized protein</fullName>
    </submittedName>
</protein>
<reference evidence="1 2" key="1">
    <citation type="submission" date="2018-10" db="EMBL/GenBank/DDBJ databases">
        <authorList>
            <person name="Zhang X."/>
        </authorList>
    </citation>
    <scope>NUCLEOTIDE SEQUENCE [LARGE SCALE GENOMIC DNA]</scope>
    <source>
        <strain evidence="1 2">SK-G1</strain>
    </source>
</reference>
<accession>A0A3G2R3C5</accession>
<proteinExistence type="predicted"/>